<evidence type="ECO:0000256" key="8">
    <source>
        <dbReference type="ARBA" id="ARBA00022679"/>
    </source>
</evidence>
<evidence type="ECO:0000256" key="6">
    <source>
        <dbReference type="ARBA" id="ARBA00012483"/>
    </source>
</evidence>
<dbReference type="UniPathway" id="UPA00143"/>
<dbReference type="PROSITE" id="PS51698">
    <property type="entry name" value="U_BOX"/>
    <property type="match status" value="1"/>
</dbReference>
<evidence type="ECO:0000256" key="7">
    <source>
        <dbReference type="ARBA" id="ARBA00022490"/>
    </source>
</evidence>
<dbReference type="Pfam" id="PF04564">
    <property type="entry name" value="U-box"/>
    <property type="match status" value="1"/>
</dbReference>
<comment type="pathway">
    <text evidence="4">Protein modification; protein ubiquitination.</text>
</comment>
<organism evidence="12">
    <name type="scientific">Amorphochlora amoebiformis</name>
    <dbReference type="NCBI Taxonomy" id="1561963"/>
    <lineage>
        <taxon>Eukaryota</taxon>
        <taxon>Sar</taxon>
        <taxon>Rhizaria</taxon>
        <taxon>Cercozoa</taxon>
        <taxon>Chlorarachniophyceae</taxon>
        <taxon>Amorphochlora</taxon>
    </lineage>
</organism>
<dbReference type="PANTHER" id="PTHR13931:SF2">
    <property type="entry name" value="UBIQUITIN CONJUGATION FACTOR E4 B"/>
    <property type="match status" value="1"/>
</dbReference>
<dbReference type="InterPro" id="IPR003613">
    <property type="entry name" value="Ubox_domain"/>
</dbReference>
<dbReference type="GO" id="GO:0006511">
    <property type="term" value="P:ubiquitin-dependent protein catabolic process"/>
    <property type="evidence" value="ECO:0007669"/>
    <property type="project" value="InterPro"/>
</dbReference>
<dbReference type="SMART" id="SM00504">
    <property type="entry name" value="Ubox"/>
    <property type="match status" value="1"/>
</dbReference>
<dbReference type="InterPro" id="IPR013083">
    <property type="entry name" value="Znf_RING/FYVE/PHD"/>
</dbReference>
<evidence type="ECO:0000256" key="10">
    <source>
        <dbReference type="ARBA" id="ARBA00023242"/>
    </source>
</evidence>
<dbReference type="InterPro" id="IPR045132">
    <property type="entry name" value="UBE4"/>
</dbReference>
<reference evidence="12" key="1">
    <citation type="submission" date="2021-01" db="EMBL/GenBank/DDBJ databases">
        <authorList>
            <person name="Corre E."/>
            <person name="Pelletier E."/>
            <person name="Niang G."/>
            <person name="Scheremetjew M."/>
            <person name="Finn R."/>
            <person name="Kale V."/>
            <person name="Holt S."/>
            <person name="Cochrane G."/>
            <person name="Meng A."/>
            <person name="Brown T."/>
            <person name="Cohen L."/>
        </authorList>
    </citation>
    <scope>NUCLEOTIDE SEQUENCE</scope>
    <source>
        <strain evidence="12">CCMP2058</strain>
    </source>
</reference>
<keyword evidence="9" id="KW-0833">Ubl conjugation pathway</keyword>
<dbReference type="AlphaFoldDB" id="A0A7S0D3X8"/>
<comment type="similarity">
    <text evidence="5">Belongs to the ubiquitin conjugation factor E4 family.</text>
</comment>
<evidence type="ECO:0000259" key="11">
    <source>
        <dbReference type="PROSITE" id="PS51698"/>
    </source>
</evidence>
<evidence type="ECO:0000256" key="1">
    <source>
        <dbReference type="ARBA" id="ARBA00000900"/>
    </source>
</evidence>
<evidence type="ECO:0000256" key="4">
    <source>
        <dbReference type="ARBA" id="ARBA00004906"/>
    </source>
</evidence>
<evidence type="ECO:0000256" key="2">
    <source>
        <dbReference type="ARBA" id="ARBA00004123"/>
    </source>
</evidence>
<protein>
    <recommendedName>
        <fullName evidence="6">RING-type E3 ubiquitin transferase</fullName>
        <ecNumber evidence="6">2.3.2.27</ecNumber>
    </recommendedName>
</protein>
<keyword evidence="10" id="KW-0539">Nucleus</keyword>
<comment type="subcellular location">
    <subcellularLocation>
        <location evidence="3">Cytoplasm</location>
    </subcellularLocation>
    <subcellularLocation>
        <location evidence="2">Nucleus</location>
    </subcellularLocation>
</comment>
<dbReference type="SUPFAM" id="SSF57850">
    <property type="entry name" value="RING/U-box"/>
    <property type="match status" value="1"/>
</dbReference>
<evidence type="ECO:0000313" key="12">
    <source>
        <dbReference type="EMBL" id="CAD8442582.1"/>
    </source>
</evidence>
<dbReference type="GO" id="GO:0036503">
    <property type="term" value="P:ERAD pathway"/>
    <property type="evidence" value="ECO:0007669"/>
    <property type="project" value="InterPro"/>
</dbReference>
<dbReference type="GO" id="GO:0005737">
    <property type="term" value="C:cytoplasm"/>
    <property type="evidence" value="ECO:0007669"/>
    <property type="project" value="UniProtKB-SubCell"/>
</dbReference>
<dbReference type="Gene3D" id="3.30.40.10">
    <property type="entry name" value="Zinc/RING finger domain, C3HC4 (zinc finger)"/>
    <property type="match status" value="1"/>
</dbReference>
<name>A0A7S0D3X8_9EUKA</name>
<dbReference type="EC" id="2.3.2.27" evidence="6"/>
<comment type="catalytic activity">
    <reaction evidence="1">
        <text>S-ubiquitinyl-[E2 ubiquitin-conjugating enzyme]-L-cysteine + [acceptor protein]-L-lysine = [E2 ubiquitin-conjugating enzyme]-L-cysteine + N(6)-ubiquitinyl-[acceptor protein]-L-lysine.</text>
        <dbReference type="EC" id="2.3.2.27"/>
    </reaction>
</comment>
<proteinExistence type="inferred from homology"/>
<dbReference type="InterPro" id="IPR019474">
    <property type="entry name" value="Ub_conjug_fac_E4_core"/>
</dbReference>
<feature type="domain" description="U-box" evidence="11">
    <location>
        <begin position="313"/>
        <end position="387"/>
    </location>
</feature>
<dbReference type="EMBL" id="HBEM01009736">
    <property type="protein sequence ID" value="CAD8442582.1"/>
    <property type="molecule type" value="Transcribed_RNA"/>
</dbReference>
<dbReference type="PANTHER" id="PTHR13931">
    <property type="entry name" value="UBIQUITINATION FACTOR E4"/>
    <property type="match status" value="1"/>
</dbReference>
<dbReference type="GO" id="GO:0000151">
    <property type="term" value="C:ubiquitin ligase complex"/>
    <property type="evidence" value="ECO:0007669"/>
    <property type="project" value="InterPro"/>
</dbReference>
<evidence type="ECO:0000256" key="3">
    <source>
        <dbReference type="ARBA" id="ARBA00004496"/>
    </source>
</evidence>
<evidence type="ECO:0000256" key="5">
    <source>
        <dbReference type="ARBA" id="ARBA00007434"/>
    </source>
</evidence>
<keyword evidence="8" id="KW-0808">Transferase</keyword>
<dbReference type="GO" id="GO:0000209">
    <property type="term" value="P:protein polyubiquitination"/>
    <property type="evidence" value="ECO:0007669"/>
    <property type="project" value="TreeGrafter"/>
</dbReference>
<gene>
    <name evidence="12" type="ORF">LAMO00422_LOCUS6825</name>
</gene>
<evidence type="ECO:0000256" key="9">
    <source>
        <dbReference type="ARBA" id="ARBA00022786"/>
    </source>
</evidence>
<accession>A0A7S0D3X8</accession>
<dbReference type="FunFam" id="3.30.40.10:FF:000055">
    <property type="entry name" value="Ubiquitin conjugation factor e4 a"/>
    <property type="match status" value="1"/>
</dbReference>
<keyword evidence="7" id="KW-0963">Cytoplasm</keyword>
<dbReference type="GO" id="GO:0005634">
    <property type="term" value="C:nucleus"/>
    <property type="evidence" value="ECO:0007669"/>
    <property type="project" value="UniProtKB-SubCell"/>
</dbReference>
<dbReference type="Pfam" id="PF10408">
    <property type="entry name" value="Ufd2P_core"/>
    <property type="match status" value="1"/>
</dbReference>
<dbReference type="GO" id="GO:0034450">
    <property type="term" value="F:ubiquitin-ubiquitin ligase activity"/>
    <property type="evidence" value="ECO:0007669"/>
    <property type="project" value="InterPro"/>
</dbReference>
<sequence>MEHVMQLVVTLMDSTLLKNAHLRGQLPDILTLALPVGSIASPDHMLVTQPFFTELLIPKLLGLYVEIEFGENQFYGKFHTRYTISQILKYLWQHPVYHESLRKYERQKMIRFVNMLCNDAVWLLDEALKQLEEVRSEQKAMAAPEFMRLNAFDRRRREAQFLQLQRTTRSQMNLAYASIQMIGYMSQGYREPFLSKDLIERVAEMIDYYINKLNGPRVSSLKVKDPKKFGFRPKMLLRDLIRIFLVFAEDEGFLRAVASDARSYDPAVFNKAASNLEKRDIVTESEQRRFRRVLVKLERHVHELKREDEILGEVPDKFLDPLMATLMADPVMLPKSKVVCDRSVIKRHLLNSTTDPFNRSELHINDLIDLPDLKKEIQDFIESRRKLAQEKKS</sequence>